<dbReference type="RefSeq" id="XP_062645639.1">
    <property type="nucleotide sequence ID" value="XM_062790646.1"/>
</dbReference>
<dbReference type="AlphaFoldDB" id="A0AAN6Z1X6"/>
<dbReference type="PRINTS" id="PR01217">
    <property type="entry name" value="PRICHEXTENSN"/>
</dbReference>
<evidence type="ECO:0000259" key="5">
    <source>
        <dbReference type="PROSITE" id="PS50014"/>
    </source>
</evidence>
<dbReference type="Pfam" id="PF00439">
    <property type="entry name" value="Bromodomain"/>
    <property type="match status" value="1"/>
</dbReference>
<dbReference type="Proteomes" id="UP001302602">
    <property type="component" value="Unassembled WGS sequence"/>
</dbReference>
<reference evidence="6" key="1">
    <citation type="journal article" date="2023" name="Mol. Phylogenet. Evol.">
        <title>Genome-scale phylogeny and comparative genomics of the fungal order Sordariales.</title>
        <authorList>
            <person name="Hensen N."/>
            <person name="Bonometti L."/>
            <person name="Westerberg I."/>
            <person name="Brannstrom I.O."/>
            <person name="Guillou S."/>
            <person name="Cros-Aarteil S."/>
            <person name="Calhoun S."/>
            <person name="Haridas S."/>
            <person name="Kuo A."/>
            <person name="Mondo S."/>
            <person name="Pangilinan J."/>
            <person name="Riley R."/>
            <person name="LaButti K."/>
            <person name="Andreopoulos B."/>
            <person name="Lipzen A."/>
            <person name="Chen C."/>
            <person name="Yan M."/>
            <person name="Daum C."/>
            <person name="Ng V."/>
            <person name="Clum A."/>
            <person name="Steindorff A."/>
            <person name="Ohm R.A."/>
            <person name="Martin F."/>
            <person name="Silar P."/>
            <person name="Natvig D.O."/>
            <person name="Lalanne C."/>
            <person name="Gautier V."/>
            <person name="Ament-Velasquez S.L."/>
            <person name="Kruys A."/>
            <person name="Hutchinson M.I."/>
            <person name="Powell A.J."/>
            <person name="Barry K."/>
            <person name="Miller A.N."/>
            <person name="Grigoriev I.V."/>
            <person name="Debuchy R."/>
            <person name="Gladieux P."/>
            <person name="Hiltunen Thoren M."/>
            <person name="Johannesson H."/>
        </authorList>
    </citation>
    <scope>NUCLEOTIDE SEQUENCE</scope>
    <source>
        <strain evidence="6">CBS 731.68</strain>
    </source>
</reference>
<sequence length="1022" mass="109054">MNTPATQHTPLEILLLFRGIAQLGLQDDNFVRISETLQNNRLVKNGPAYDPRRLKPDALRELFLRLLREEIRTESDDTPGPDGALSPASKRRRLQSPPLLTLKDALQHFDKIEAAHAKLHNAYLRQAVHEIRQLERQYDVLLGEIGELERLGEREPQSEPKPQGPNGVPDVAGKHGVGPANTVGPSPGTSSRPPQIPVPPQHTLRALQPLLPHPGQRQEVMNGPSPTQLASPESLPQAPRSPAPMHPEHVRSSQPGQQEVFGITTPRPTATAKPSNATPQVLQAPQGVTPFQPPPPQSPAPPATAEGPKRPESAVGPRQSPVPVPVPAQLPAQGQLKWEPPYQPNAAPPRQTANWPQHPPNVYPPQPHPTPSQQRPVQQPPAHPSPVPMQGQTNTPMPQQQQAPPIPPHSTSQFAPPIQSTVRSPTDLAGGQGTTRQSPLSTSPGASGVPQYQPPYHSQYQGYPVASPGQTGPVHAAQVAQTCPGPAHPGPVGSPRIAPTPNPPVNVPARASPAVTIPPQQRPPPNLQAPYAQHPIPQGVPSPGAAHADATQRHGSPYQPPRPPAVDRIQPRLPATATPTPAARFSPVPPAPQTPAIVLPPRFAGGSGTKWVSTSTPSTPKPGLEFRLGYDDVASPAYEPTSPVLRPEAPLRVKDTHRRDTPAETPKSKPSQAPSRVQDSSAPNPSAGLQNKHGAQAAEPEPSSVKDEMTTPRPSTEAGDTTAEESATGRPQAPRSTKRKREDLTPVPVPTSTTNNHIRDNPLPDDFNPTEGPRLVLWTRSFNKVCGSAMEQIVHHRSANMFAQPIREKDAPGYHKVVKQPTDLKTIRAAINHGNRAAQQAASALEGGDPGTSSVWLPRTEDFVPPKSIVNSSQLDRELAHMFSNAIMYNPDPHHGPGPAFLRDVDEDEEGGKAGDGGGGGVVHDSGVLGYKVDEFGVVNDARAMFVEVEKLLSELRSAEVRRNAPPPGIGGLMTGTSTRQASVLGQRGGSESVKDDGVGEEGDGEEDGEGGAPKRRRIGRG</sequence>
<feature type="domain" description="Bromo" evidence="5">
    <location>
        <begin position="794"/>
        <end position="890"/>
    </location>
</feature>
<dbReference type="PANTHER" id="PTHR15398">
    <property type="entry name" value="BROMODOMAIN-CONTAINING PROTEIN 8"/>
    <property type="match status" value="1"/>
</dbReference>
<proteinExistence type="predicted"/>
<dbReference type="Gene3D" id="1.20.920.10">
    <property type="entry name" value="Bromodomain-like"/>
    <property type="match status" value="1"/>
</dbReference>
<evidence type="ECO:0000313" key="7">
    <source>
        <dbReference type="Proteomes" id="UP001302602"/>
    </source>
</evidence>
<dbReference type="InterPro" id="IPR001487">
    <property type="entry name" value="Bromodomain"/>
</dbReference>
<feature type="compositionally biased region" description="Polar residues" evidence="4">
    <location>
        <begin position="183"/>
        <end position="193"/>
    </location>
</feature>
<name>A0AAN6Z1X6_9PEZI</name>
<evidence type="ECO:0000256" key="2">
    <source>
        <dbReference type="PROSITE-ProRule" id="PRU00035"/>
    </source>
</evidence>
<feature type="region of interest" description="Disordered" evidence="4">
    <location>
        <begin position="960"/>
        <end position="1022"/>
    </location>
</feature>
<keyword evidence="3" id="KW-0175">Coiled coil</keyword>
<dbReference type="SUPFAM" id="SSF47370">
    <property type="entry name" value="Bromodomain"/>
    <property type="match status" value="1"/>
</dbReference>
<feature type="compositionally biased region" description="Polar residues" evidence="4">
    <location>
        <begin position="668"/>
        <end position="689"/>
    </location>
</feature>
<dbReference type="GO" id="GO:0035267">
    <property type="term" value="C:NuA4 histone acetyltransferase complex"/>
    <property type="evidence" value="ECO:0007669"/>
    <property type="project" value="TreeGrafter"/>
</dbReference>
<feature type="compositionally biased region" description="Polar residues" evidence="4">
    <location>
        <begin position="266"/>
        <end position="283"/>
    </location>
</feature>
<gene>
    <name evidence="6" type="ORF">N657DRAFT_622312</name>
</gene>
<feature type="compositionally biased region" description="Basic and acidic residues" evidence="4">
    <location>
        <begin position="649"/>
        <end position="662"/>
    </location>
</feature>
<feature type="region of interest" description="Disordered" evidence="4">
    <location>
        <begin position="214"/>
        <end position="768"/>
    </location>
</feature>
<dbReference type="EMBL" id="MU853232">
    <property type="protein sequence ID" value="KAK4121868.1"/>
    <property type="molecule type" value="Genomic_DNA"/>
</dbReference>
<dbReference type="PANTHER" id="PTHR15398:SF4">
    <property type="entry name" value="BROMODOMAIN-CONTAINING PROTEIN 8 ISOFORM X1"/>
    <property type="match status" value="1"/>
</dbReference>
<accession>A0AAN6Z1X6</accession>
<feature type="compositionally biased region" description="Pro residues" evidence="4">
    <location>
        <begin position="378"/>
        <end position="387"/>
    </location>
</feature>
<feature type="compositionally biased region" description="Acidic residues" evidence="4">
    <location>
        <begin position="999"/>
        <end position="1010"/>
    </location>
</feature>
<organism evidence="6 7">
    <name type="scientific">Parathielavia appendiculata</name>
    <dbReference type="NCBI Taxonomy" id="2587402"/>
    <lineage>
        <taxon>Eukaryota</taxon>
        <taxon>Fungi</taxon>
        <taxon>Dikarya</taxon>
        <taxon>Ascomycota</taxon>
        <taxon>Pezizomycotina</taxon>
        <taxon>Sordariomycetes</taxon>
        <taxon>Sordariomycetidae</taxon>
        <taxon>Sordariales</taxon>
        <taxon>Chaetomiaceae</taxon>
        <taxon>Parathielavia</taxon>
    </lineage>
</organism>
<evidence type="ECO:0000256" key="1">
    <source>
        <dbReference type="ARBA" id="ARBA00023117"/>
    </source>
</evidence>
<comment type="caution">
    <text evidence="6">The sequence shown here is derived from an EMBL/GenBank/DDBJ whole genome shotgun (WGS) entry which is preliminary data.</text>
</comment>
<evidence type="ECO:0000256" key="3">
    <source>
        <dbReference type="SAM" id="Coils"/>
    </source>
</evidence>
<dbReference type="InterPro" id="IPR036427">
    <property type="entry name" value="Bromodomain-like_sf"/>
</dbReference>
<reference evidence="6" key="2">
    <citation type="submission" date="2023-05" db="EMBL/GenBank/DDBJ databases">
        <authorList>
            <consortium name="Lawrence Berkeley National Laboratory"/>
            <person name="Steindorff A."/>
            <person name="Hensen N."/>
            <person name="Bonometti L."/>
            <person name="Westerberg I."/>
            <person name="Brannstrom I.O."/>
            <person name="Guillou S."/>
            <person name="Cros-Aarteil S."/>
            <person name="Calhoun S."/>
            <person name="Haridas S."/>
            <person name="Kuo A."/>
            <person name="Mondo S."/>
            <person name="Pangilinan J."/>
            <person name="Riley R."/>
            <person name="Labutti K."/>
            <person name="Andreopoulos B."/>
            <person name="Lipzen A."/>
            <person name="Chen C."/>
            <person name="Yanf M."/>
            <person name="Daum C."/>
            <person name="Ng V."/>
            <person name="Clum A."/>
            <person name="Ohm R."/>
            <person name="Martin F."/>
            <person name="Silar P."/>
            <person name="Natvig D."/>
            <person name="Lalanne C."/>
            <person name="Gautier V."/>
            <person name="Ament-Velasquez S.L."/>
            <person name="Kruys A."/>
            <person name="Hutchinson M.I."/>
            <person name="Powell A.J."/>
            <person name="Barry K."/>
            <person name="Miller A.N."/>
            <person name="Grigoriev I.V."/>
            <person name="Debuchy R."/>
            <person name="Gladieux P."/>
            <person name="Thoren M.H."/>
            <person name="Johannesson H."/>
        </authorList>
    </citation>
    <scope>NUCLEOTIDE SEQUENCE</scope>
    <source>
        <strain evidence="6">CBS 731.68</strain>
    </source>
</reference>
<evidence type="ECO:0000313" key="6">
    <source>
        <dbReference type="EMBL" id="KAK4121868.1"/>
    </source>
</evidence>
<feature type="compositionally biased region" description="Low complexity" evidence="4">
    <location>
        <begin position="574"/>
        <end position="583"/>
    </location>
</feature>
<feature type="region of interest" description="Disordered" evidence="4">
    <location>
        <begin position="73"/>
        <end position="97"/>
    </location>
</feature>
<feature type="compositionally biased region" description="Low complexity" evidence="4">
    <location>
        <begin position="388"/>
        <end position="403"/>
    </location>
</feature>
<dbReference type="GO" id="GO:0006325">
    <property type="term" value="P:chromatin organization"/>
    <property type="evidence" value="ECO:0007669"/>
    <property type="project" value="UniProtKB-ARBA"/>
</dbReference>
<protein>
    <recommendedName>
        <fullName evidence="5">Bromo domain-containing protein</fullName>
    </recommendedName>
</protein>
<feature type="region of interest" description="Disordered" evidence="4">
    <location>
        <begin position="152"/>
        <end position="201"/>
    </location>
</feature>
<feature type="compositionally biased region" description="Pro residues" evidence="4">
    <location>
        <begin position="357"/>
        <end position="370"/>
    </location>
</feature>
<feature type="compositionally biased region" description="Polar residues" evidence="4">
    <location>
        <begin position="409"/>
        <end position="424"/>
    </location>
</feature>
<dbReference type="PROSITE" id="PS50014">
    <property type="entry name" value="BROMODOMAIN_2"/>
    <property type="match status" value="1"/>
</dbReference>
<feature type="coiled-coil region" evidence="3">
    <location>
        <begin position="124"/>
        <end position="151"/>
    </location>
</feature>
<dbReference type="GeneID" id="87827416"/>
<feature type="compositionally biased region" description="Polar residues" evidence="4">
    <location>
        <begin position="434"/>
        <end position="445"/>
    </location>
</feature>
<keyword evidence="7" id="KW-1185">Reference proteome</keyword>
<keyword evidence="1 2" id="KW-0103">Bromodomain</keyword>
<feature type="compositionally biased region" description="Pro residues" evidence="4">
    <location>
        <begin position="291"/>
        <end position="302"/>
    </location>
</feature>
<feature type="compositionally biased region" description="Low complexity" evidence="4">
    <location>
        <begin position="450"/>
        <end position="464"/>
    </location>
</feature>
<dbReference type="CDD" id="cd04369">
    <property type="entry name" value="Bromodomain"/>
    <property type="match status" value="1"/>
</dbReference>
<evidence type="ECO:0000256" key="4">
    <source>
        <dbReference type="SAM" id="MobiDB-lite"/>
    </source>
</evidence>
<feature type="compositionally biased region" description="Polar residues" evidence="4">
    <location>
        <begin position="975"/>
        <end position="984"/>
    </location>
</feature>